<comment type="similarity">
    <text evidence="2">Belongs to the secretoglobin family.</text>
</comment>
<evidence type="ECO:0000256" key="3">
    <source>
        <dbReference type="ARBA" id="ARBA00022525"/>
    </source>
</evidence>
<dbReference type="SUPFAM" id="SSF48201">
    <property type="entry name" value="Uteroglobin-like"/>
    <property type="match status" value="1"/>
</dbReference>
<dbReference type="EMBL" id="MN186701">
    <property type="protein sequence ID" value="QJS38991.1"/>
    <property type="molecule type" value="Genomic_DNA"/>
</dbReference>
<dbReference type="GO" id="GO:0005615">
    <property type="term" value="C:extracellular space"/>
    <property type="evidence" value="ECO:0007669"/>
    <property type="project" value="InterPro"/>
</dbReference>
<comment type="subcellular location">
    <subcellularLocation>
        <location evidence="1">Secreted</location>
    </subcellularLocation>
</comment>
<dbReference type="RefSeq" id="XP_021010549.1">
    <property type="nucleotide sequence ID" value="XM_021154890.1"/>
</dbReference>
<reference evidence="6" key="1">
    <citation type="submission" date="2019-06" db="EMBL/GenBank/DDBJ databases">
        <title>The evolutionary history of the Abp gene family expansion supports subfunctionalization following duplication.</title>
        <authorList>
            <person name="Karn R.C."/>
            <person name="Yazdanifar G."/>
            <person name="Pezer Z."/>
            <person name="Janousek V."/>
            <person name="Laukaitis C."/>
        </authorList>
    </citation>
    <scope>NUCLEOTIDE SEQUENCE</scope>
</reference>
<sequence>MKGTLLLLALLVIGELGFQTTEACVPFVGAYVTVLGGNRLTLNSYLSLFQATAAQRVVFEKMQDCFSEEPATTLLMNPQMMIALFLSPECKAYYTEDTINKMMDMFKLN</sequence>
<dbReference type="PROSITE" id="PS51311">
    <property type="entry name" value="SCGB"/>
    <property type="match status" value="1"/>
</dbReference>
<evidence type="ECO:0000256" key="1">
    <source>
        <dbReference type="ARBA" id="ARBA00004613"/>
    </source>
</evidence>
<dbReference type="PANTHER" id="PTHR31708">
    <property type="entry name" value="ABPBG26-RELATED"/>
    <property type="match status" value="1"/>
</dbReference>
<reference evidence="8" key="2">
    <citation type="submission" date="2025-04" db="UniProtKB">
        <authorList>
            <consortium name="RefSeq"/>
        </authorList>
    </citation>
    <scope>IDENTIFICATION</scope>
</reference>
<accession>A0A6M4RT48</accession>
<organism evidence="6">
    <name type="scientific">Mus caroli</name>
    <name type="common">Ryukyu mouse</name>
    <name type="synonym">Ricefield mouse</name>
    <dbReference type="NCBI Taxonomy" id="10089"/>
    <lineage>
        <taxon>Eukaryota</taxon>
        <taxon>Metazoa</taxon>
        <taxon>Chordata</taxon>
        <taxon>Craniata</taxon>
        <taxon>Vertebrata</taxon>
        <taxon>Euteleostomi</taxon>
        <taxon>Mammalia</taxon>
        <taxon>Eutheria</taxon>
        <taxon>Euarchontoglires</taxon>
        <taxon>Glires</taxon>
        <taxon>Rodentia</taxon>
        <taxon>Myomorpha</taxon>
        <taxon>Muroidea</taxon>
        <taxon>Muridae</taxon>
        <taxon>Murinae</taxon>
        <taxon>Mus</taxon>
        <taxon>Mus</taxon>
    </lineage>
</organism>
<evidence type="ECO:0000313" key="7">
    <source>
        <dbReference type="Proteomes" id="UP000515126"/>
    </source>
</evidence>
<dbReference type="KEGG" id="mcal:110288578"/>
<keyword evidence="4 5" id="KW-0732">Signal</keyword>
<evidence type="ECO:0000256" key="5">
    <source>
        <dbReference type="SAM" id="SignalP"/>
    </source>
</evidence>
<evidence type="ECO:0000313" key="8">
    <source>
        <dbReference type="RefSeq" id="XP_021010549.1"/>
    </source>
</evidence>
<keyword evidence="3" id="KW-0964">Secreted</keyword>
<dbReference type="Gene3D" id="1.20.920.50">
    <property type="match status" value="1"/>
</dbReference>
<gene>
    <name evidence="6" type="primary">Abpbg27b</name>
    <name evidence="8" type="synonym">LOC110288578</name>
</gene>
<dbReference type="InterPro" id="IPR016126">
    <property type="entry name" value="Secretoglobin"/>
</dbReference>
<dbReference type="AlphaFoldDB" id="A0A6M4RT48"/>
<evidence type="ECO:0000256" key="4">
    <source>
        <dbReference type="ARBA" id="ARBA00022729"/>
    </source>
</evidence>
<feature type="signal peptide" evidence="5">
    <location>
        <begin position="1"/>
        <end position="23"/>
    </location>
</feature>
<name>A0A6M4RT48_MUSCR</name>
<protein>
    <submittedName>
        <fullName evidence="6">ABPBG27b</fullName>
    </submittedName>
    <submittedName>
        <fullName evidence="8">Secretoglobin family 2B member 20-like isoform X1</fullName>
    </submittedName>
</protein>
<dbReference type="InterPro" id="IPR035960">
    <property type="entry name" value="Secretoglobin_sf"/>
</dbReference>
<keyword evidence="7" id="KW-1185">Reference proteome</keyword>
<feature type="chain" id="PRO_5044644606" evidence="5">
    <location>
        <begin position="24"/>
        <end position="109"/>
    </location>
</feature>
<evidence type="ECO:0000313" key="6">
    <source>
        <dbReference type="EMBL" id="QJS38991.1"/>
    </source>
</evidence>
<proteinExistence type="inferred from homology"/>
<dbReference type="Pfam" id="PF09252">
    <property type="entry name" value="Feld-I_B"/>
    <property type="match status" value="1"/>
</dbReference>
<dbReference type="InterPro" id="IPR015332">
    <property type="entry name" value="CH2-like"/>
</dbReference>
<dbReference type="PANTHER" id="PTHR31708:SF0">
    <property type="entry name" value="ABPBG26-RELATED"/>
    <property type="match status" value="1"/>
</dbReference>
<evidence type="ECO:0000256" key="2">
    <source>
        <dbReference type="ARBA" id="ARBA00008650"/>
    </source>
</evidence>
<dbReference type="InterPro" id="IPR053723">
    <property type="entry name" value="Secretoglobin_Domain_sf"/>
</dbReference>
<dbReference type="Proteomes" id="UP000515126">
    <property type="component" value="Unplaced"/>
</dbReference>